<keyword evidence="2" id="KW-0326">Glycosidase</keyword>
<dbReference type="GO" id="GO:0005975">
    <property type="term" value="P:carbohydrate metabolic process"/>
    <property type="evidence" value="ECO:0007669"/>
    <property type="project" value="InterPro"/>
</dbReference>
<keyword evidence="1" id="KW-0378">Hydrolase</keyword>
<feature type="domain" description="DUF5597" evidence="5">
    <location>
        <begin position="384"/>
        <end position="524"/>
    </location>
</feature>
<dbReference type="Gene3D" id="3.20.20.80">
    <property type="entry name" value="Glycosidases"/>
    <property type="match status" value="1"/>
</dbReference>
<accession>A0A6J7IM22</accession>
<dbReference type="InterPro" id="IPR017853">
    <property type="entry name" value="GH"/>
</dbReference>
<reference evidence="6" key="1">
    <citation type="submission" date="2020-05" db="EMBL/GenBank/DDBJ databases">
        <authorList>
            <person name="Chiriac C."/>
            <person name="Salcher M."/>
            <person name="Ghai R."/>
            <person name="Kavagutti S V."/>
        </authorList>
    </citation>
    <scope>NUCLEOTIDE SEQUENCE</scope>
</reference>
<organism evidence="6">
    <name type="scientific">freshwater metagenome</name>
    <dbReference type="NCBI Taxonomy" id="449393"/>
    <lineage>
        <taxon>unclassified sequences</taxon>
        <taxon>metagenomes</taxon>
        <taxon>ecological metagenomes</taxon>
    </lineage>
</organism>
<evidence type="ECO:0000256" key="2">
    <source>
        <dbReference type="ARBA" id="ARBA00023295"/>
    </source>
</evidence>
<dbReference type="GO" id="GO:0004565">
    <property type="term" value="F:beta-galactosidase activity"/>
    <property type="evidence" value="ECO:0007669"/>
    <property type="project" value="InterPro"/>
</dbReference>
<dbReference type="InterPro" id="IPR040719">
    <property type="entry name" value="DUF5597"/>
</dbReference>
<dbReference type="Pfam" id="PF18120">
    <property type="entry name" value="DUF5597"/>
    <property type="match status" value="1"/>
</dbReference>
<evidence type="ECO:0000259" key="4">
    <source>
        <dbReference type="Pfam" id="PF02449"/>
    </source>
</evidence>
<dbReference type="EMBL" id="CAFBMQ010000371">
    <property type="protein sequence ID" value="CAB4931177.1"/>
    <property type="molecule type" value="Genomic_DNA"/>
</dbReference>
<evidence type="ECO:0000313" key="6">
    <source>
        <dbReference type="EMBL" id="CAB4931177.1"/>
    </source>
</evidence>
<dbReference type="InterPro" id="IPR013529">
    <property type="entry name" value="Glyco_hydro_42_N"/>
</dbReference>
<dbReference type="SUPFAM" id="SSF51445">
    <property type="entry name" value="(Trans)glycosidases"/>
    <property type="match status" value="1"/>
</dbReference>
<evidence type="ECO:0000256" key="1">
    <source>
        <dbReference type="ARBA" id="ARBA00022801"/>
    </source>
</evidence>
<gene>
    <name evidence="6" type="ORF">UFOPK3609_01942</name>
</gene>
<name>A0A6J7IM22_9ZZZZ</name>
<sequence>MTTPPPHLRATGTGQQLVVDGRPALLLGGQLHNSTSSDPHRVREVMTRLAAQGIRTVIGTVSWAQVEPVEGTLDFASVDAQVAAAEELDLRLVLIWFGAFKNAASTYAPSWVRTDTERFPRAEAHGARSQAFTYPGGMPKPVLSVFGPELLAADRRAYVGFLRHLAEVDRGHRVVMVQVENEVGMLGDSRDRSPVAEQAWAAPVPAELLARLAREDEAPLRPELSALWARQGRRTTGTWAEVFGDDWEADEAFMAWGFASYCGALAAAGKEVTALPTLANAWLGPQPGQPEAGDYPSGGPVGRVLDLWRAAAPAIDLLGPDLYGADVKPVMADYHRPDNPLFVPESALRTGSLFWALGTHRALGFCVFGVDDVRPGSQLGDACTLLGSIEDRITAAQAEDRIAGVLLEAGQTEQQFSLGGYDVVARDARALLDKMLLDVGVQGPPPAGPRPSETEGPEARPSPADGRPFGIVLAEGPDEFLLVGQGLALDLSADDAVVEVDSVEEGTVVDGAWVPGRLLNGDERLFVLPGERLGMVRVRVLRRPR</sequence>
<protein>
    <submittedName>
        <fullName evidence="6">Unannotated protein</fullName>
    </submittedName>
</protein>
<dbReference type="Gene3D" id="2.60.220.20">
    <property type="entry name" value="putative beta-Galactosidase from caulobacter crescentus"/>
    <property type="match status" value="1"/>
</dbReference>
<dbReference type="AlphaFoldDB" id="A0A6J7IM22"/>
<dbReference type="GO" id="GO:0009341">
    <property type="term" value="C:beta-galactosidase complex"/>
    <property type="evidence" value="ECO:0007669"/>
    <property type="project" value="InterPro"/>
</dbReference>
<feature type="domain" description="Glycoside hydrolase family 42 N-terminal" evidence="4">
    <location>
        <begin position="41"/>
        <end position="128"/>
    </location>
</feature>
<proteinExistence type="predicted"/>
<feature type="region of interest" description="Disordered" evidence="3">
    <location>
        <begin position="441"/>
        <end position="467"/>
    </location>
</feature>
<dbReference type="Pfam" id="PF02449">
    <property type="entry name" value="Glyco_hydro_42"/>
    <property type="match status" value="1"/>
</dbReference>
<evidence type="ECO:0000259" key="5">
    <source>
        <dbReference type="Pfam" id="PF18120"/>
    </source>
</evidence>
<evidence type="ECO:0000256" key="3">
    <source>
        <dbReference type="SAM" id="MobiDB-lite"/>
    </source>
</evidence>